<dbReference type="GeneID" id="39575556"/>
<feature type="region of interest" description="Disordered" evidence="1">
    <location>
        <begin position="38"/>
        <end position="71"/>
    </location>
</feature>
<accession>A0A3N2PUJ8</accession>
<protein>
    <submittedName>
        <fullName evidence="2">Uncharacterized protein</fullName>
    </submittedName>
</protein>
<gene>
    <name evidence="2" type="ORF">SODALDRAFT_183422</name>
</gene>
<evidence type="ECO:0000313" key="2">
    <source>
        <dbReference type="EMBL" id="ROT38185.1"/>
    </source>
</evidence>
<dbReference type="RefSeq" id="XP_028465991.1">
    <property type="nucleotide sequence ID" value="XM_028607078.1"/>
</dbReference>
<evidence type="ECO:0000313" key="3">
    <source>
        <dbReference type="Proteomes" id="UP000272025"/>
    </source>
</evidence>
<name>A0A3N2PUJ8_SODAK</name>
<proteinExistence type="predicted"/>
<reference evidence="2 3" key="1">
    <citation type="journal article" date="2018" name="Mol. Ecol.">
        <title>The obligate alkalophilic soda-lake fungus Sodiomyces alkalinus has shifted to a protein diet.</title>
        <authorList>
            <person name="Grum-Grzhimaylo A.A."/>
            <person name="Falkoski D.L."/>
            <person name="van den Heuvel J."/>
            <person name="Valero-Jimenez C.A."/>
            <person name="Min B."/>
            <person name="Choi I.G."/>
            <person name="Lipzen A."/>
            <person name="Daum C.G."/>
            <person name="Aanen D.K."/>
            <person name="Tsang A."/>
            <person name="Henrissat B."/>
            <person name="Bilanenko E.N."/>
            <person name="de Vries R.P."/>
            <person name="van Kan J.A.L."/>
            <person name="Grigoriev I.V."/>
            <person name="Debets A.J.M."/>
        </authorList>
    </citation>
    <scope>NUCLEOTIDE SEQUENCE [LARGE SCALE GENOMIC DNA]</scope>
    <source>
        <strain evidence="2 3">F11</strain>
    </source>
</reference>
<sequence>MASTNTEDGVCTTYIRILSDYGRVCMLYVHVVSGRDPRARTRREVQGRAESEPDTQKETERDREGGETAFSGVVTGGAKCLEPGEAWETRGGLGMPGNAGGKIFQQTRSHIILVLYPILYPIPSSVFPLPSNLFPPPGERPPRHLITSQIFM</sequence>
<dbReference type="AlphaFoldDB" id="A0A3N2PUJ8"/>
<dbReference type="Proteomes" id="UP000272025">
    <property type="component" value="Unassembled WGS sequence"/>
</dbReference>
<feature type="compositionally biased region" description="Basic and acidic residues" evidence="1">
    <location>
        <begin position="38"/>
        <end position="66"/>
    </location>
</feature>
<dbReference type="EMBL" id="ML119056">
    <property type="protein sequence ID" value="ROT38185.1"/>
    <property type="molecule type" value="Genomic_DNA"/>
</dbReference>
<evidence type="ECO:0000256" key="1">
    <source>
        <dbReference type="SAM" id="MobiDB-lite"/>
    </source>
</evidence>
<organism evidence="2 3">
    <name type="scientific">Sodiomyces alkalinus (strain CBS 110278 / VKM F-3762 / F11)</name>
    <name type="common">Alkaliphilic filamentous fungus</name>
    <dbReference type="NCBI Taxonomy" id="1314773"/>
    <lineage>
        <taxon>Eukaryota</taxon>
        <taxon>Fungi</taxon>
        <taxon>Dikarya</taxon>
        <taxon>Ascomycota</taxon>
        <taxon>Pezizomycotina</taxon>
        <taxon>Sordariomycetes</taxon>
        <taxon>Hypocreomycetidae</taxon>
        <taxon>Glomerellales</taxon>
        <taxon>Plectosphaerellaceae</taxon>
        <taxon>Sodiomyces</taxon>
    </lineage>
</organism>
<keyword evidence="3" id="KW-1185">Reference proteome</keyword>